<keyword evidence="5 7" id="KW-0067">ATP-binding</keyword>
<keyword evidence="6 7" id="KW-0057">Aromatic amino acid biosynthesis</keyword>
<name>A0ABV6G8I5_9BACI</name>
<comment type="caution">
    <text evidence="8">The sequence shown here is derived from an EMBL/GenBank/DDBJ whole genome shotgun (WGS) entry which is preliminary data.</text>
</comment>
<dbReference type="EC" id="2.7.1.71" evidence="7"/>
<feature type="binding site" evidence="7">
    <location>
        <position position="15"/>
    </location>
    <ligand>
        <name>Mg(2+)</name>
        <dbReference type="ChEBI" id="CHEBI:18420"/>
    </ligand>
</feature>
<dbReference type="SUPFAM" id="SSF52540">
    <property type="entry name" value="P-loop containing nucleoside triphosphate hydrolases"/>
    <property type="match status" value="1"/>
</dbReference>
<reference evidence="8 9" key="1">
    <citation type="submission" date="2024-09" db="EMBL/GenBank/DDBJ databases">
        <authorList>
            <person name="Sun Q."/>
            <person name="Mori K."/>
        </authorList>
    </citation>
    <scope>NUCLEOTIDE SEQUENCE [LARGE SCALE GENOMIC DNA]</scope>
    <source>
        <strain evidence="8 9">CCM 7228</strain>
    </source>
</reference>
<keyword evidence="7" id="KW-0479">Metal-binding</keyword>
<keyword evidence="2 7" id="KW-0808">Transferase</keyword>
<comment type="subcellular location">
    <subcellularLocation>
        <location evidence="7">Cytoplasm</location>
    </subcellularLocation>
</comment>
<evidence type="ECO:0000256" key="2">
    <source>
        <dbReference type="ARBA" id="ARBA00022679"/>
    </source>
</evidence>
<dbReference type="Gene3D" id="3.40.50.300">
    <property type="entry name" value="P-loop containing nucleotide triphosphate hydrolases"/>
    <property type="match status" value="1"/>
</dbReference>
<feature type="binding site" evidence="7">
    <location>
        <position position="57"/>
    </location>
    <ligand>
        <name>substrate</name>
    </ligand>
</feature>
<dbReference type="PRINTS" id="PR01100">
    <property type="entry name" value="SHIKIMTKNASE"/>
</dbReference>
<proteinExistence type="inferred from homology"/>
<evidence type="ECO:0000256" key="1">
    <source>
        <dbReference type="ARBA" id="ARBA00022605"/>
    </source>
</evidence>
<dbReference type="InterPro" id="IPR000623">
    <property type="entry name" value="Shikimate_kinase/TSH1"/>
</dbReference>
<comment type="similarity">
    <text evidence="7">Belongs to the shikimate kinase family.</text>
</comment>
<protein>
    <recommendedName>
        <fullName evidence="7">Shikimate kinase</fullName>
        <shortName evidence="7">SK</shortName>
        <ecNumber evidence="7">2.7.1.71</ecNumber>
    </recommendedName>
</protein>
<keyword evidence="4 7" id="KW-0418">Kinase</keyword>
<comment type="catalytic activity">
    <reaction evidence="7">
        <text>shikimate + ATP = 3-phosphoshikimate + ADP + H(+)</text>
        <dbReference type="Rhea" id="RHEA:13121"/>
        <dbReference type="ChEBI" id="CHEBI:15378"/>
        <dbReference type="ChEBI" id="CHEBI:30616"/>
        <dbReference type="ChEBI" id="CHEBI:36208"/>
        <dbReference type="ChEBI" id="CHEBI:145989"/>
        <dbReference type="ChEBI" id="CHEBI:456216"/>
        <dbReference type="EC" id="2.7.1.71"/>
    </reaction>
</comment>
<accession>A0ABV6G8I5</accession>
<evidence type="ECO:0000256" key="5">
    <source>
        <dbReference type="ARBA" id="ARBA00022840"/>
    </source>
</evidence>
<dbReference type="GO" id="GO:0016301">
    <property type="term" value="F:kinase activity"/>
    <property type="evidence" value="ECO:0007669"/>
    <property type="project" value="UniProtKB-KW"/>
</dbReference>
<keyword evidence="3 7" id="KW-0547">Nucleotide-binding</keyword>
<dbReference type="PANTHER" id="PTHR21087">
    <property type="entry name" value="SHIKIMATE KINASE"/>
    <property type="match status" value="1"/>
</dbReference>
<keyword evidence="7" id="KW-0963">Cytoplasm</keyword>
<keyword evidence="9" id="KW-1185">Reference proteome</keyword>
<sequence>MKALYLTGFMGAGKTTIGKELATFLNLPVIDTDQQIEEKYQKPVSQIFADQGETTFREYETKILKELPTENVVITTGGGIVLKKENREWMRETGLIIFLKTDLEVILQRLENDESRPLAQNKSKLELSELLKSRLPYYNDCTLTLDTTHKSINEIVEEIIGRIK</sequence>
<dbReference type="HAMAP" id="MF_00109">
    <property type="entry name" value="Shikimate_kinase"/>
    <property type="match status" value="1"/>
</dbReference>
<dbReference type="Proteomes" id="UP001589854">
    <property type="component" value="Unassembled WGS sequence"/>
</dbReference>
<comment type="cofactor">
    <cofactor evidence="7">
        <name>Mg(2+)</name>
        <dbReference type="ChEBI" id="CHEBI:18420"/>
    </cofactor>
    <text evidence="7">Binds 1 Mg(2+) ion per subunit.</text>
</comment>
<evidence type="ECO:0000256" key="3">
    <source>
        <dbReference type="ARBA" id="ARBA00022741"/>
    </source>
</evidence>
<comment type="function">
    <text evidence="7">Catalyzes the specific phosphorylation of the 3-hydroxyl group of shikimic acid using ATP as a cosubstrate.</text>
</comment>
<comment type="caution">
    <text evidence="7">Lacks conserved residue(s) required for the propagation of feature annotation.</text>
</comment>
<feature type="binding site" evidence="7">
    <location>
        <position position="134"/>
    </location>
    <ligand>
        <name>substrate</name>
    </ligand>
</feature>
<feature type="binding site" evidence="7">
    <location>
        <position position="78"/>
    </location>
    <ligand>
        <name>substrate</name>
    </ligand>
</feature>
<feature type="binding site" evidence="7">
    <location>
        <position position="33"/>
    </location>
    <ligand>
        <name>substrate</name>
    </ligand>
</feature>
<evidence type="ECO:0000256" key="4">
    <source>
        <dbReference type="ARBA" id="ARBA00022777"/>
    </source>
</evidence>
<organism evidence="8 9">
    <name type="scientific">Metabacillus herbersteinensis</name>
    <dbReference type="NCBI Taxonomy" id="283816"/>
    <lineage>
        <taxon>Bacteria</taxon>
        <taxon>Bacillati</taxon>
        <taxon>Bacillota</taxon>
        <taxon>Bacilli</taxon>
        <taxon>Bacillales</taxon>
        <taxon>Bacillaceae</taxon>
        <taxon>Metabacillus</taxon>
    </lineage>
</organism>
<evidence type="ECO:0000256" key="7">
    <source>
        <dbReference type="HAMAP-Rule" id="MF_00109"/>
    </source>
</evidence>
<dbReference type="CDD" id="cd00464">
    <property type="entry name" value="SK"/>
    <property type="match status" value="1"/>
</dbReference>
<evidence type="ECO:0000313" key="9">
    <source>
        <dbReference type="Proteomes" id="UP001589854"/>
    </source>
</evidence>
<evidence type="ECO:0000313" key="8">
    <source>
        <dbReference type="EMBL" id="MFC0269977.1"/>
    </source>
</evidence>
<feature type="binding site" evidence="7">
    <location>
        <begin position="11"/>
        <end position="16"/>
    </location>
    <ligand>
        <name>ATP</name>
        <dbReference type="ChEBI" id="CHEBI:30616"/>
    </ligand>
</feature>
<dbReference type="RefSeq" id="WP_378929446.1">
    <property type="nucleotide sequence ID" value="NZ_JBHLVO010000001.1"/>
</dbReference>
<dbReference type="InterPro" id="IPR031322">
    <property type="entry name" value="Shikimate/glucono_kinase"/>
</dbReference>
<gene>
    <name evidence="7" type="primary">aroK</name>
    <name evidence="8" type="ORF">ACFFIX_00700</name>
</gene>
<dbReference type="InterPro" id="IPR027417">
    <property type="entry name" value="P-loop_NTPase"/>
</dbReference>
<keyword evidence="7" id="KW-0460">Magnesium</keyword>
<evidence type="ECO:0000256" key="6">
    <source>
        <dbReference type="ARBA" id="ARBA00023141"/>
    </source>
</evidence>
<comment type="pathway">
    <text evidence="7">Metabolic intermediate biosynthesis; chorismate biosynthesis; chorismate from D-erythrose 4-phosphate and phosphoenolpyruvate: step 5/7.</text>
</comment>
<comment type="subunit">
    <text evidence="7">Monomer.</text>
</comment>
<dbReference type="Pfam" id="PF01202">
    <property type="entry name" value="SKI"/>
    <property type="match status" value="1"/>
</dbReference>
<feature type="binding site" evidence="7">
    <location>
        <position position="116"/>
    </location>
    <ligand>
        <name>ATP</name>
        <dbReference type="ChEBI" id="CHEBI:30616"/>
    </ligand>
</feature>
<dbReference type="PANTHER" id="PTHR21087:SF16">
    <property type="entry name" value="SHIKIMATE KINASE 1, CHLOROPLASTIC"/>
    <property type="match status" value="1"/>
</dbReference>
<dbReference type="EMBL" id="JBHLVO010000001">
    <property type="protein sequence ID" value="MFC0269977.1"/>
    <property type="molecule type" value="Genomic_DNA"/>
</dbReference>
<keyword evidence="1 7" id="KW-0028">Amino-acid biosynthesis</keyword>